<evidence type="ECO:0000313" key="10">
    <source>
        <dbReference type="EMBL" id="MFB9770619.1"/>
    </source>
</evidence>
<dbReference type="Proteomes" id="UP001589691">
    <property type="component" value="Unassembled WGS sequence"/>
</dbReference>
<protein>
    <recommendedName>
        <fullName evidence="3 7">Nuclease SbcCD subunit D</fullName>
    </recommendedName>
</protein>
<evidence type="ECO:0000256" key="1">
    <source>
        <dbReference type="ARBA" id="ARBA00010555"/>
    </source>
</evidence>
<evidence type="ECO:0000256" key="5">
    <source>
        <dbReference type="ARBA" id="ARBA00022801"/>
    </source>
</evidence>
<dbReference type="InterPro" id="IPR041796">
    <property type="entry name" value="Mre11_N"/>
</dbReference>
<gene>
    <name evidence="7" type="primary">sbcD</name>
    <name evidence="10" type="ORF">ACFFLI_12160</name>
</gene>
<dbReference type="InterPro" id="IPR029052">
    <property type="entry name" value="Metallo-depent_PP-like"/>
</dbReference>
<evidence type="ECO:0000313" key="11">
    <source>
        <dbReference type="Proteomes" id="UP001589691"/>
    </source>
</evidence>
<name>A0ABV5WWS5_9LACO</name>
<dbReference type="InterPro" id="IPR004593">
    <property type="entry name" value="SbcD"/>
</dbReference>
<evidence type="ECO:0000256" key="7">
    <source>
        <dbReference type="RuleBase" id="RU363069"/>
    </source>
</evidence>
<sequence length="392" mass="44201">MKLLHTADWHIGRTLNGFSLLDEQQAIFQQILQIAETEQVDGIVIAGDIYDRGVPSTSAVTALNQMLTSLNLEHHFPIYAVSGNHDSAERLNYGRDWLATQGFHLNTRLADAFQPIETPTTQIFLLPFFDPMDARAYYAKQGVDEETVKAIHSISDAMVRVVADMQAHFDPDKRHLLVTHFAVTPSGANPEELTSETTSKVGGLATLSTQQFNCFDYVMLGHIHTRNASPDRERMRYAGSPVKFNVKEANEQKGVDIVTITADQVTHTFKPLQPQTDLVALKAPWEQLTDPDFYDQQPRKQAWFAITIQDFDRSQHLNVRAQLQKIYGTVVELDYEDHHRPTATSRARRQIATLSPDEIVNAFFETVTGKDLSAEQAQLVDQIFTKLSKEHA</sequence>
<keyword evidence="7" id="KW-0235">DNA replication</keyword>
<comment type="similarity">
    <text evidence="1 7">Belongs to the SbcD family.</text>
</comment>
<dbReference type="RefSeq" id="WP_137641768.1">
    <property type="nucleotide sequence ID" value="NZ_BJEA01000003.1"/>
</dbReference>
<organism evidence="10 11">
    <name type="scientific">Lactiplantibacillus modestisalitolerans</name>
    <dbReference type="NCBI Taxonomy" id="1457219"/>
    <lineage>
        <taxon>Bacteria</taxon>
        <taxon>Bacillati</taxon>
        <taxon>Bacillota</taxon>
        <taxon>Bacilli</taxon>
        <taxon>Lactobacillales</taxon>
        <taxon>Lactobacillaceae</taxon>
        <taxon>Lactiplantibacillus</taxon>
    </lineage>
</organism>
<dbReference type="InterPro" id="IPR026843">
    <property type="entry name" value="SbcD_C"/>
</dbReference>
<feature type="domain" description="Calcineurin-like phosphoesterase" evidence="8">
    <location>
        <begin position="1"/>
        <end position="225"/>
    </location>
</feature>
<evidence type="ECO:0000256" key="4">
    <source>
        <dbReference type="ARBA" id="ARBA00022722"/>
    </source>
</evidence>
<dbReference type="NCBIfam" id="TIGR00619">
    <property type="entry name" value="sbcd"/>
    <property type="match status" value="1"/>
</dbReference>
<reference evidence="10 11" key="1">
    <citation type="submission" date="2024-09" db="EMBL/GenBank/DDBJ databases">
        <authorList>
            <person name="Sun Q."/>
            <person name="Mori K."/>
        </authorList>
    </citation>
    <scope>NUCLEOTIDE SEQUENCE [LARGE SCALE GENOMIC DNA]</scope>
    <source>
        <strain evidence="10 11">TBRC 4576</strain>
    </source>
</reference>
<dbReference type="EMBL" id="JBHLZY010000026">
    <property type="protein sequence ID" value="MFB9770619.1"/>
    <property type="molecule type" value="Genomic_DNA"/>
</dbReference>
<dbReference type="PANTHER" id="PTHR30337">
    <property type="entry name" value="COMPONENT OF ATP-DEPENDENT DSDNA EXONUCLEASE"/>
    <property type="match status" value="1"/>
</dbReference>
<keyword evidence="6 7" id="KW-0269">Exonuclease</keyword>
<evidence type="ECO:0000259" key="8">
    <source>
        <dbReference type="Pfam" id="PF00149"/>
    </source>
</evidence>
<feature type="domain" description="Nuclease SbcCD subunit D C-terminal" evidence="9">
    <location>
        <begin position="275"/>
        <end position="367"/>
    </location>
</feature>
<dbReference type="Pfam" id="PF12320">
    <property type="entry name" value="SbcD_C"/>
    <property type="match status" value="1"/>
</dbReference>
<dbReference type="SUPFAM" id="SSF56300">
    <property type="entry name" value="Metallo-dependent phosphatases"/>
    <property type="match status" value="1"/>
</dbReference>
<dbReference type="InterPro" id="IPR050535">
    <property type="entry name" value="DNA_Repair-Maintenance_Comp"/>
</dbReference>
<dbReference type="Gene3D" id="3.60.21.10">
    <property type="match status" value="1"/>
</dbReference>
<comment type="caution">
    <text evidence="10">The sequence shown here is derived from an EMBL/GenBank/DDBJ whole genome shotgun (WGS) entry which is preliminary data.</text>
</comment>
<keyword evidence="7" id="KW-0233">DNA recombination</keyword>
<accession>A0ABV5WWS5</accession>
<comment type="function">
    <text evidence="7">SbcCD cleaves DNA hairpin structures. These structures can inhibit DNA replication and are intermediates in certain DNA recombination reactions. The complex acts as a 3'-&gt;5' double strand exonuclease that can open hairpins. It also has a 5' single-strand endonuclease activity.</text>
</comment>
<dbReference type="InterPro" id="IPR004843">
    <property type="entry name" value="Calcineurin-like_PHP"/>
</dbReference>
<evidence type="ECO:0000256" key="6">
    <source>
        <dbReference type="ARBA" id="ARBA00022839"/>
    </source>
</evidence>
<evidence type="ECO:0000256" key="2">
    <source>
        <dbReference type="ARBA" id="ARBA00011322"/>
    </source>
</evidence>
<evidence type="ECO:0000256" key="3">
    <source>
        <dbReference type="ARBA" id="ARBA00013365"/>
    </source>
</evidence>
<proteinExistence type="inferred from homology"/>
<evidence type="ECO:0000259" key="9">
    <source>
        <dbReference type="Pfam" id="PF12320"/>
    </source>
</evidence>
<keyword evidence="7" id="KW-0255">Endonuclease</keyword>
<dbReference type="PANTHER" id="PTHR30337:SF0">
    <property type="entry name" value="NUCLEASE SBCCD SUBUNIT D"/>
    <property type="match status" value="1"/>
</dbReference>
<dbReference type="GO" id="GO:0004527">
    <property type="term" value="F:exonuclease activity"/>
    <property type="evidence" value="ECO:0007669"/>
    <property type="project" value="UniProtKB-KW"/>
</dbReference>
<dbReference type="CDD" id="cd00840">
    <property type="entry name" value="MPP_Mre11_N"/>
    <property type="match status" value="1"/>
</dbReference>
<keyword evidence="4 7" id="KW-0540">Nuclease</keyword>
<dbReference type="Pfam" id="PF00149">
    <property type="entry name" value="Metallophos"/>
    <property type="match status" value="1"/>
</dbReference>
<keyword evidence="5 7" id="KW-0378">Hydrolase</keyword>
<keyword evidence="11" id="KW-1185">Reference proteome</keyword>
<comment type="subunit">
    <text evidence="2 7">Heterodimer of SbcC and SbcD.</text>
</comment>